<dbReference type="EMBL" id="CP000582">
    <property type="protein sequence ID" value="ABO94363.1"/>
    <property type="molecule type" value="Genomic_DNA"/>
</dbReference>
<reference evidence="2 3" key="1">
    <citation type="journal article" date="2007" name="Proc. Natl. Acad. Sci. U.S.A.">
        <title>The tiny eukaryote Ostreococcus provides genomic insights into the paradox of plankton speciation.</title>
        <authorList>
            <person name="Palenik B."/>
            <person name="Grimwood J."/>
            <person name="Aerts A."/>
            <person name="Rouze P."/>
            <person name="Salamov A."/>
            <person name="Putnam N."/>
            <person name="Dupont C."/>
            <person name="Jorgensen R."/>
            <person name="Derelle E."/>
            <person name="Rombauts S."/>
            <person name="Zhou K."/>
            <person name="Otillar R."/>
            <person name="Merchant S.S."/>
            <person name="Podell S."/>
            <person name="Gaasterland T."/>
            <person name="Napoli C."/>
            <person name="Gendler K."/>
            <person name="Manuell A."/>
            <person name="Tai V."/>
            <person name="Vallon O."/>
            <person name="Piganeau G."/>
            <person name="Jancek S."/>
            <person name="Heijde M."/>
            <person name="Jabbari K."/>
            <person name="Bowler C."/>
            <person name="Lohr M."/>
            <person name="Robbens S."/>
            <person name="Werner G."/>
            <person name="Dubchak I."/>
            <person name="Pazour G.J."/>
            <person name="Ren Q."/>
            <person name="Paulsen I."/>
            <person name="Delwiche C."/>
            <person name="Schmutz J."/>
            <person name="Rokhsar D."/>
            <person name="Van de Peer Y."/>
            <person name="Moreau H."/>
            <person name="Grigoriev I.V."/>
        </authorList>
    </citation>
    <scope>NUCLEOTIDE SEQUENCE [LARGE SCALE GENOMIC DNA]</scope>
    <source>
        <strain evidence="2 3">CCE9901</strain>
    </source>
</reference>
<dbReference type="PRINTS" id="PR00081">
    <property type="entry name" value="GDHRDH"/>
</dbReference>
<dbReference type="KEGG" id="olu:OSTLU_36252"/>
<dbReference type="SUPFAM" id="SSF51735">
    <property type="entry name" value="NAD(P)-binding Rossmann-fold domains"/>
    <property type="match status" value="1"/>
</dbReference>
<dbReference type="PANTHER" id="PTHR43157">
    <property type="entry name" value="PHOSPHATIDYLINOSITOL-GLYCAN BIOSYNTHESIS CLASS F PROTEIN-RELATED"/>
    <property type="match status" value="1"/>
</dbReference>
<sequence>MPRASARVAASRDADGASRKTCVVTGANTGIGLATVRALRASNEYSKITLACRDASKARRAIDALARDGAASTCALVFRELDLASVASARDFAASYLDDEGDDGLDCLVNNAGVMAVPKLERTRDGFELQVGVNHLGHHALTAGLMPALAKSEDARVICVSSEAHRIAGKGLAREDLFGEKNYSAWGQYGQSKLANVLFAFELARRCERAGLGNVTASALHPGAVDSELGRYLQPPDEEIKWWQTKLYDFIRLNFLKTTEQGAATSVFLAREIARGEARGKYYSDCAEKTPAKNCLDVDDARWLWDRSAELTGVGFDSLL</sequence>
<protein>
    <submittedName>
        <fullName evidence="2">Uncharacterized protein</fullName>
    </submittedName>
</protein>
<dbReference type="InterPro" id="IPR036291">
    <property type="entry name" value="NAD(P)-bd_dom_sf"/>
</dbReference>
<keyword evidence="1" id="KW-0560">Oxidoreductase</keyword>
<dbReference type="HOGENOM" id="CLU_010194_44_2_1"/>
<dbReference type="OMA" id="MTTQIER"/>
<dbReference type="Pfam" id="PF00106">
    <property type="entry name" value="adh_short"/>
    <property type="match status" value="1"/>
</dbReference>
<evidence type="ECO:0000313" key="2">
    <source>
        <dbReference type="EMBL" id="ABO94363.1"/>
    </source>
</evidence>
<name>A4RTH5_OSTLU</name>
<proteinExistence type="predicted"/>
<dbReference type="InterPro" id="IPR002347">
    <property type="entry name" value="SDR_fam"/>
</dbReference>
<dbReference type="GO" id="GO:0016491">
    <property type="term" value="F:oxidoreductase activity"/>
    <property type="evidence" value="ECO:0007669"/>
    <property type="project" value="UniProtKB-KW"/>
</dbReference>
<evidence type="ECO:0000313" key="3">
    <source>
        <dbReference type="Proteomes" id="UP000001568"/>
    </source>
</evidence>
<keyword evidence="3" id="KW-1185">Reference proteome</keyword>
<dbReference type="eggNOG" id="KOG1208">
    <property type="taxonomic scope" value="Eukaryota"/>
</dbReference>
<dbReference type="RefSeq" id="XP_001416071.1">
    <property type="nucleotide sequence ID" value="XM_001416034.1"/>
</dbReference>
<dbReference type="Proteomes" id="UP000001568">
    <property type="component" value="Chromosome 2"/>
</dbReference>
<accession>A4RTH5</accession>
<organism evidence="2 3">
    <name type="scientific">Ostreococcus lucimarinus (strain CCE9901)</name>
    <dbReference type="NCBI Taxonomy" id="436017"/>
    <lineage>
        <taxon>Eukaryota</taxon>
        <taxon>Viridiplantae</taxon>
        <taxon>Chlorophyta</taxon>
        <taxon>Mamiellophyceae</taxon>
        <taxon>Mamiellales</taxon>
        <taxon>Bathycoccaceae</taxon>
        <taxon>Ostreococcus</taxon>
    </lineage>
</organism>
<dbReference type="PANTHER" id="PTHR43157:SF73">
    <property type="entry name" value="WW DOMAIN-CONTAINING OXIDOREDUCTASE-LIKE PROTEIN"/>
    <property type="match status" value="1"/>
</dbReference>
<dbReference type="Gene3D" id="3.40.50.720">
    <property type="entry name" value="NAD(P)-binding Rossmann-like Domain"/>
    <property type="match status" value="1"/>
</dbReference>
<dbReference type="Gramene" id="ABO94363">
    <property type="protein sequence ID" value="ABO94363"/>
    <property type="gene ID" value="OSTLU_36252"/>
</dbReference>
<evidence type="ECO:0000256" key="1">
    <source>
        <dbReference type="ARBA" id="ARBA00023002"/>
    </source>
</evidence>
<dbReference type="AlphaFoldDB" id="A4RTH5"/>
<dbReference type="OrthoDB" id="191139at2759"/>
<gene>
    <name evidence="2" type="ORF">OSTLU_36252</name>
</gene>
<dbReference type="GeneID" id="5000143"/>